<dbReference type="InterPro" id="IPR017517">
    <property type="entry name" value="Maleyloyr_isom"/>
</dbReference>
<dbReference type="Pfam" id="PF11716">
    <property type="entry name" value="MDMPI_N"/>
    <property type="match status" value="1"/>
</dbReference>
<organism evidence="2 3">
    <name type="scientific">Amycolatopsis speibonae</name>
    <dbReference type="NCBI Taxonomy" id="1450224"/>
    <lineage>
        <taxon>Bacteria</taxon>
        <taxon>Bacillati</taxon>
        <taxon>Actinomycetota</taxon>
        <taxon>Actinomycetes</taxon>
        <taxon>Pseudonocardiales</taxon>
        <taxon>Pseudonocardiaceae</taxon>
        <taxon>Amycolatopsis</taxon>
    </lineage>
</organism>
<dbReference type="InterPro" id="IPR017520">
    <property type="entry name" value="CHP03086"/>
</dbReference>
<dbReference type="InterPro" id="IPR034660">
    <property type="entry name" value="DinB/YfiT-like"/>
</dbReference>
<name>A0ABV7P809_9PSEU</name>
<protein>
    <submittedName>
        <fullName evidence="2">TIGR03086 family metal-binding protein</fullName>
    </submittedName>
</protein>
<dbReference type="InterPro" id="IPR024344">
    <property type="entry name" value="MDMPI_metal-binding"/>
</dbReference>
<keyword evidence="3" id="KW-1185">Reference proteome</keyword>
<dbReference type="Gene3D" id="1.20.120.450">
    <property type="entry name" value="dinb family like domain"/>
    <property type="match status" value="1"/>
</dbReference>
<dbReference type="RefSeq" id="WP_378245523.1">
    <property type="nucleotide sequence ID" value="NZ_JBHRWK010000084.1"/>
</dbReference>
<dbReference type="EMBL" id="JBHRWK010000084">
    <property type="protein sequence ID" value="MFC3455255.1"/>
    <property type="molecule type" value="Genomic_DNA"/>
</dbReference>
<evidence type="ECO:0000313" key="3">
    <source>
        <dbReference type="Proteomes" id="UP001595645"/>
    </source>
</evidence>
<dbReference type="NCBIfam" id="TIGR03086">
    <property type="entry name" value="TIGR03086 family metal-binding protein"/>
    <property type="match status" value="1"/>
</dbReference>
<dbReference type="Proteomes" id="UP001595645">
    <property type="component" value="Unassembled WGS sequence"/>
</dbReference>
<evidence type="ECO:0000259" key="1">
    <source>
        <dbReference type="Pfam" id="PF11716"/>
    </source>
</evidence>
<dbReference type="NCBIfam" id="TIGR03083">
    <property type="entry name" value="maleylpyruvate isomerase family mycothiol-dependent enzyme"/>
    <property type="match status" value="1"/>
</dbReference>
<sequence length="195" mass="21221">METNETVDRYQRTQDTFDAVLAAVSPEQWDAASACEHWTVRDVAGHVIWGLEVLRHHLAGQEYTVRNGPAGSENPGELAGENPLAGWRETREATDALVTDDILGRPAPAWYVANRPDATVTDYLALLTFDTLVHTWDVGSAVGVDVPMEPDIVAPSFSLARLIISRTPGTFGPKVKPAPGADQQTRFLAFLGRVS</sequence>
<gene>
    <name evidence="2" type="ORF">ACFOSH_37965</name>
</gene>
<accession>A0ABV7P809</accession>
<reference evidence="3" key="1">
    <citation type="journal article" date="2019" name="Int. J. Syst. Evol. Microbiol.">
        <title>The Global Catalogue of Microorganisms (GCM) 10K type strain sequencing project: providing services to taxonomists for standard genome sequencing and annotation.</title>
        <authorList>
            <consortium name="The Broad Institute Genomics Platform"/>
            <consortium name="The Broad Institute Genome Sequencing Center for Infectious Disease"/>
            <person name="Wu L."/>
            <person name="Ma J."/>
        </authorList>
    </citation>
    <scope>NUCLEOTIDE SEQUENCE [LARGE SCALE GENOMIC DNA]</scope>
    <source>
        <strain evidence="3">CGMCC 4.7676</strain>
    </source>
</reference>
<comment type="caution">
    <text evidence="2">The sequence shown here is derived from an EMBL/GenBank/DDBJ whole genome shotgun (WGS) entry which is preliminary data.</text>
</comment>
<feature type="domain" description="Mycothiol-dependent maleylpyruvate isomerase metal-binding" evidence="1">
    <location>
        <begin position="15"/>
        <end position="138"/>
    </location>
</feature>
<proteinExistence type="predicted"/>
<evidence type="ECO:0000313" key="2">
    <source>
        <dbReference type="EMBL" id="MFC3455255.1"/>
    </source>
</evidence>
<dbReference type="SUPFAM" id="SSF109854">
    <property type="entry name" value="DinB/YfiT-like putative metalloenzymes"/>
    <property type="match status" value="1"/>
</dbReference>